<dbReference type="PROSITE" id="PS50110">
    <property type="entry name" value="RESPONSE_REGULATORY"/>
    <property type="match status" value="1"/>
</dbReference>
<name>A0A2A5QSG0_9EURY</name>
<dbReference type="Proteomes" id="UP000219689">
    <property type="component" value="Unassembled WGS sequence"/>
</dbReference>
<dbReference type="InterPro" id="IPR011006">
    <property type="entry name" value="CheY-like_superfamily"/>
</dbReference>
<dbReference type="GO" id="GO:0000160">
    <property type="term" value="P:phosphorelay signal transduction system"/>
    <property type="evidence" value="ECO:0007669"/>
    <property type="project" value="InterPro"/>
</dbReference>
<feature type="domain" description="Response regulatory" evidence="2">
    <location>
        <begin position="10"/>
        <end position="134"/>
    </location>
</feature>
<comment type="caution">
    <text evidence="3">The sequence shown here is derived from an EMBL/GenBank/DDBJ whole genome shotgun (WGS) entry which is preliminary data.</text>
</comment>
<dbReference type="Pfam" id="PF00072">
    <property type="entry name" value="Response_reg"/>
    <property type="match status" value="1"/>
</dbReference>
<protein>
    <submittedName>
        <fullName evidence="3">Response regulator</fullName>
    </submittedName>
</protein>
<dbReference type="SMART" id="SM00448">
    <property type="entry name" value="REC"/>
    <property type="match status" value="1"/>
</dbReference>
<organism evidence="3 4">
    <name type="scientific">Natrinema ejinorense</name>
    <dbReference type="NCBI Taxonomy" id="373386"/>
    <lineage>
        <taxon>Archaea</taxon>
        <taxon>Methanobacteriati</taxon>
        <taxon>Methanobacteriota</taxon>
        <taxon>Stenosarchaea group</taxon>
        <taxon>Halobacteria</taxon>
        <taxon>Halobacteriales</taxon>
        <taxon>Natrialbaceae</taxon>
        <taxon>Natrinema</taxon>
    </lineage>
</organism>
<dbReference type="EMBL" id="NXNI01000001">
    <property type="protein sequence ID" value="PCR89781.1"/>
    <property type="molecule type" value="Genomic_DNA"/>
</dbReference>
<evidence type="ECO:0000259" key="2">
    <source>
        <dbReference type="PROSITE" id="PS50110"/>
    </source>
</evidence>
<dbReference type="SUPFAM" id="SSF52172">
    <property type="entry name" value="CheY-like"/>
    <property type="match status" value="1"/>
</dbReference>
<keyword evidence="1" id="KW-0597">Phosphoprotein</keyword>
<proteinExistence type="predicted"/>
<reference evidence="3 4" key="1">
    <citation type="submission" date="2017-09" db="EMBL/GenBank/DDBJ databases">
        <title>Genome sequences of Natrinema ejinorence JCM 13890T.</title>
        <authorList>
            <person name="Roh S.W."/>
            <person name="Kim Y.B."/>
            <person name="Kim J.Y."/>
        </authorList>
    </citation>
    <scope>NUCLEOTIDE SEQUENCE [LARGE SCALE GENOMIC DNA]</scope>
    <source>
        <strain evidence="3 4">JCM 13890</strain>
    </source>
</reference>
<dbReference type="RefSeq" id="WP_097378726.1">
    <property type="nucleotide sequence ID" value="NZ_NXNI01000001.1"/>
</dbReference>
<dbReference type="PANTHER" id="PTHR44520:SF2">
    <property type="entry name" value="RESPONSE REGULATOR RCP1"/>
    <property type="match status" value="1"/>
</dbReference>
<sequence>MSGRGTDSVDVLLIENDDADVRLIREAFDELAIETSLHVVTDGNEALAQFTDHDGEPPSVPDLVLLDMDLPEMSGLEVLKALTDEPELERLPVLVLTRSPTRENVDESYELAANASLRKPSDPAGYTELVDAIADFWFERAELPTDS</sequence>
<dbReference type="InterPro" id="IPR001789">
    <property type="entry name" value="Sig_transdc_resp-reg_receiver"/>
</dbReference>
<dbReference type="Gene3D" id="3.40.50.2300">
    <property type="match status" value="1"/>
</dbReference>
<dbReference type="CDD" id="cd17557">
    <property type="entry name" value="REC_Rcp-like"/>
    <property type="match status" value="1"/>
</dbReference>
<dbReference type="AlphaFoldDB" id="A0A2A5QSG0"/>
<dbReference type="PANTHER" id="PTHR44520">
    <property type="entry name" value="RESPONSE REGULATOR RCP1-RELATED"/>
    <property type="match status" value="1"/>
</dbReference>
<evidence type="ECO:0000313" key="4">
    <source>
        <dbReference type="Proteomes" id="UP000219689"/>
    </source>
</evidence>
<gene>
    <name evidence="3" type="ORF">CP557_04070</name>
</gene>
<evidence type="ECO:0000313" key="3">
    <source>
        <dbReference type="EMBL" id="PCR89781.1"/>
    </source>
</evidence>
<dbReference type="InterPro" id="IPR052893">
    <property type="entry name" value="TCS_response_regulator"/>
</dbReference>
<dbReference type="OrthoDB" id="9652at2157"/>
<evidence type="ECO:0000256" key="1">
    <source>
        <dbReference type="PROSITE-ProRule" id="PRU00169"/>
    </source>
</evidence>
<accession>A0A2A5QSG0</accession>
<keyword evidence="4" id="KW-1185">Reference proteome</keyword>
<feature type="modified residue" description="4-aspartylphosphate" evidence="1">
    <location>
        <position position="67"/>
    </location>
</feature>